<gene>
    <name evidence="2" type="ORF">E1283_19365</name>
</gene>
<protein>
    <submittedName>
        <fullName evidence="2">Twin-arginine translocation pathway signal</fullName>
    </submittedName>
</protein>
<dbReference type="Gene3D" id="1.25.40.10">
    <property type="entry name" value="Tetratricopeptide repeat domain"/>
    <property type="match status" value="1"/>
</dbReference>
<dbReference type="InterPro" id="IPR011990">
    <property type="entry name" value="TPR-like_helical_dom_sf"/>
</dbReference>
<dbReference type="EMBL" id="SMKI01000203">
    <property type="protein sequence ID" value="TDC73375.1"/>
    <property type="molecule type" value="Genomic_DNA"/>
</dbReference>
<evidence type="ECO:0000313" key="3">
    <source>
        <dbReference type="Proteomes" id="UP000295345"/>
    </source>
</evidence>
<evidence type="ECO:0000256" key="1">
    <source>
        <dbReference type="SAM" id="MobiDB-lite"/>
    </source>
</evidence>
<dbReference type="OrthoDB" id="4143037at2"/>
<evidence type="ECO:0000313" key="2">
    <source>
        <dbReference type="EMBL" id="TDC73375.1"/>
    </source>
</evidence>
<feature type="region of interest" description="Disordered" evidence="1">
    <location>
        <begin position="284"/>
        <end position="306"/>
    </location>
</feature>
<dbReference type="Proteomes" id="UP000295345">
    <property type="component" value="Unassembled WGS sequence"/>
</dbReference>
<comment type="caution">
    <text evidence="2">The sequence shown here is derived from an EMBL/GenBank/DDBJ whole genome shotgun (WGS) entry which is preliminary data.</text>
</comment>
<proteinExistence type="predicted"/>
<reference evidence="2 3" key="1">
    <citation type="submission" date="2019-03" db="EMBL/GenBank/DDBJ databases">
        <title>Draft genome sequences of novel Actinobacteria.</title>
        <authorList>
            <person name="Sahin N."/>
            <person name="Ay H."/>
            <person name="Saygin H."/>
        </authorList>
    </citation>
    <scope>NUCLEOTIDE SEQUENCE [LARGE SCALE GENOMIC DNA]</scope>
    <source>
        <strain evidence="2 3">DSM 41900</strain>
    </source>
</reference>
<feature type="compositionally biased region" description="Basic and acidic residues" evidence="1">
    <location>
        <begin position="286"/>
        <end position="297"/>
    </location>
</feature>
<name>A0A4V2Y2N6_9ACTN</name>
<sequence>MRIALPEVSALEAWRLALGWSRAVAIEQIVQCYRDEDLRPPGLTESMLCRWEHDPRERPGFEYTGVISRAYGASLVDLELTRHAVPFTTAKDTAIRYGRPDPAMPPMGELMTTEAGLPAVRESLRLALLVDPSGGPAVLDAAEAAVEHYALGYSKHPPHVLFSEVRAAREFLTEALAAGTRDRTELHRLLGWLSGLLGNLAHHLDDNTGARVHLTAAATFGGQSGDAKLTAWAFGARSMTARARHRPDMAVEFAERALAATSTPLARAQILGWALLPSLAAQGRAPDAEDARRRADEAMEAAGGEEPGRFGFDVAELRLHEAEAYLALGQPDGARPLAEASAAGCVPGTPGWAAATLLLARTEAAASRHSDAAARALDVLDQVPTNRLRATTRARLATLDEELAGVATSAVRDLHERLRVLPPPVDPFGRAAPPDQT</sequence>
<dbReference type="AlphaFoldDB" id="A0A4V2Y2N6"/>
<keyword evidence="3" id="KW-1185">Reference proteome</keyword>
<accession>A0A4V2Y2N6</accession>
<organism evidence="2 3">
    <name type="scientific">Streptomyces hainanensis</name>
    <dbReference type="NCBI Taxonomy" id="402648"/>
    <lineage>
        <taxon>Bacteria</taxon>
        <taxon>Bacillati</taxon>
        <taxon>Actinomycetota</taxon>
        <taxon>Actinomycetes</taxon>
        <taxon>Kitasatosporales</taxon>
        <taxon>Streptomycetaceae</taxon>
        <taxon>Streptomyces</taxon>
    </lineage>
</organism>